<accession>A0A6A4SLN2</accession>
<dbReference type="AlphaFoldDB" id="A0A6A4SLN2"/>
<feature type="compositionally biased region" description="Polar residues" evidence="1">
    <location>
        <begin position="21"/>
        <end position="31"/>
    </location>
</feature>
<evidence type="ECO:0000256" key="1">
    <source>
        <dbReference type="SAM" id="MobiDB-lite"/>
    </source>
</evidence>
<sequence>MPSSKRHSASFIKHSAEDDTSQTTAGNSRQASPYHFNPNRPAGRQPPPPPRLLLLLLLTYATVVQKHPFLTVYRADRCDNVLRTQTDVPIETGGGDRKCEGITGRCKKMTLRFN</sequence>
<evidence type="ECO:0000313" key="2">
    <source>
        <dbReference type="EMBL" id="KAF0032780.1"/>
    </source>
</evidence>
<dbReference type="Proteomes" id="UP000438429">
    <property type="component" value="Unassembled WGS sequence"/>
</dbReference>
<evidence type="ECO:0000313" key="3">
    <source>
        <dbReference type="Proteomes" id="UP000438429"/>
    </source>
</evidence>
<protein>
    <submittedName>
        <fullName evidence="2">Uncharacterized protein</fullName>
    </submittedName>
</protein>
<name>A0A6A4SLN2_SCOMX</name>
<dbReference type="EMBL" id="VEVO01000013">
    <property type="protein sequence ID" value="KAF0032780.1"/>
    <property type="molecule type" value="Genomic_DNA"/>
</dbReference>
<reference evidence="2 3" key="1">
    <citation type="submission" date="2019-06" db="EMBL/GenBank/DDBJ databases">
        <title>Draft genomes of female and male turbot (Scophthalmus maximus).</title>
        <authorList>
            <person name="Xu H."/>
            <person name="Xu X.-W."/>
            <person name="Shao C."/>
            <person name="Chen S."/>
        </authorList>
    </citation>
    <scope>NUCLEOTIDE SEQUENCE [LARGE SCALE GENOMIC DNA]</scope>
    <source>
        <strain evidence="2">Ysfricsl-2016a</strain>
        <tissue evidence="2">Blood</tissue>
    </source>
</reference>
<comment type="caution">
    <text evidence="2">The sequence shown here is derived from an EMBL/GenBank/DDBJ whole genome shotgun (WGS) entry which is preliminary data.</text>
</comment>
<organism evidence="2 3">
    <name type="scientific">Scophthalmus maximus</name>
    <name type="common">Turbot</name>
    <name type="synonym">Psetta maxima</name>
    <dbReference type="NCBI Taxonomy" id="52904"/>
    <lineage>
        <taxon>Eukaryota</taxon>
        <taxon>Metazoa</taxon>
        <taxon>Chordata</taxon>
        <taxon>Craniata</taxon>
        <taxon>Vertebrata</taxon>
        <taxon>Euteleostomi</taxon>
        <taxon>Actinopterygii</taxon>
        <taxon>Neopterygii</taxon>
        <taxon>Teleostei</taxon>
        <taxon>Neoteleostei</taxon>
        <taxon>Acanthomorphata</taxon>
        <taxon>Carangaria</taxon>
        <taxon>Pleuronectiformes</taxon>
        <taxon>Pleuronectoidei</taxon>
        <taxon>Scophthalmidae</taxon>
        <taxon>Scophthalmus</taxon>
    </lineage>
</organism>
<gene>
    <name evidence="2" type="ORF">F2P81_015070</name>
</gene>
<feature type="region of interest" description="Disordered" evidence="1">
    <location>
        <begin position="1"/>
        <end position="50"/>
    </location>
</feature>
<proteinExistence type="predicted"/>